<organism evidence="2 3">
    <name type="scientific">Noviluteimonas gilva</name>
    <dbReference type="NCBI Taxonomy" id="2682097"/>
    <lineage>
        <taxon>Bacteria</taxon>
        <taxon>Pseudomonadati</taxon>
        <taxon>Pseudomonadota</taxon>
        <taxon>Gammaproteobacteria</taxon>
        <taxon>Lysobacterales</taxon>
        <taxon>Lysobacteraceae</taxon>
        <taxon>Noviluteimonas</taxon>
    </lineage>
</organism>
<evidence type="ECO:0000313" key="2">
    <source>
        <dbReference type="EMBL" id="MUV15609.1"/>
    </source>
</evidence>
<keyword evidence="3" id="KW-1185">Reference proteome</keyword>
<evidence type="ECO:0000313" key="3">
    <source>
        <dbReference type="Proteomes" id="UP000479692"/>
    </source>
</evidence>
<protein>
    <submittedName>
        <fullName evidence="2">DUF3108 domain-containing protein</fullName>
    </submittedName>
</protein>
<gene>
    <name evidence="2" type="ORF">GN331_15500</name>
</gene>
<dbReference type="Pfam" id="PF11306">
    <property type="entry name" value="DUF3108"/>
    <property type="match status" value="1"/>
</dbReference>
<feature type="signal peptide" evidence="1">
    <location>
        <begin position="1"/>
        <end position="29"/>
    </location>
</feature>
<reference evidence="2 3" key="1">
    <citation type="submission" date="2019-12" db="EMBL/GenBank/DDBJ databases">
        <authorList>
            <person name="Xu J."/>
        </authorList>
    </citation>
    <scope>NUCLEOTIDE SEQUENCE [LARGE SCALE GENOMIC DNA]</scope>
    <source>
        <strain evidence="2 3">HX-5-24</strain>
    </source>
</reference>
<keyword evidence="1" id="KW-0732">Signal</keyword>
<accession>A0A7C9I7E0</accession>
<dbReference type="EMBL" id="WOXT01000005">
    <property type="protein sequence ID" value="MUV15609.1"/>
    <property type="molecule type" value="Genomic_DNA"/>
</dbReference>
<feature type="chain" id="PRO_5028856073" evidence="1">
    <location>
        <begin position="30"/>
        <end position="263"/>
    </location>
</feature>
<evidence type="ECO:0000256" key="1">
    <source>
        <dbReference type="SAM" id="SignalP"/>
    </source>
</evidence>
<comment type="caution">
    <text evidence="2">The sequence shown here is derived from an EMBL/GenBank/DDBJ whole genome shotgun (WGS) entry which is preliminary data.</text>
</comment>
<dbReference type="InterPro" id="IPR021457">
    <property type="entry name" value="DUF3108"/>
</dbReference>
<proteinExistence type="predicted"/>
<dbReference type="Proteomes" id="UP000479692">
    <property type="component" value="Unassembled WGS sequence"/>
</dbReference>
<name>A0A7C9I7E0_9GAMM</name>
<dbReference type="AlphaFoldDB" id="A0A7C9I7E0"/>
<sequence length="263" mass="28720">MHGPPHPVKSLTPPLLVAALVVVAGACPAAVQQTPVSASTVAPALPAPEVQALAPFNARYVVFRGGKPLGEATLNLVSVERARWRIDLRIEATHGLYSLANLDLQQSTVFDETAAGFRPLSQSTVRKAIFSRKQATGTYDWSRNVAQWTGDVKKNRRAAVPLQPGDMNALLINLAMLRDAAPGATLHYRFVDYGRARDEEFRVSAAREPQVVEDLAYAALRVDRVRGGGNTTTFWVVESVPTPIRIVQQDDDGDLELQLVEYQ</sequence>